<keyword evidence="1" id="KW-0328">Glycosyltransferase</keyword>
<name>A0A2D2AT04_9CAUL</name>
<evidence type="ECO:0000313" key="6">
    <source>
        <dbReference type="Proteomes" id="UP000228945"/>
    </source>
</evidence>
<sequence length="426" mass="47233">MRIWTTVMGQRLDDAANTRSMLLCSELLSRGHEVVMWTSAWDHIRKEWRKEWVESGGKPVRRSDGLEIRFMKGCGYQQNTSPRRLVDHWMAAADFAKQARSAPRPDAIVASSPDHVTAAAAVKFGRSIGAVTLIDIRDKWPDILFDLTRGSLVKRAAGGVAMVFEQRRTRQALRRADGIVAMMNSMMDWGLAKADRPRTDDEKVFFLTTAPKNFDVPAKPLESDHAISRALEAARGKTVFAFAGTFNRTQHPALLLDAVDRLKQQGRLREDRVAFLIGGAGQDADVVERRAAAHACVHYVGWMKPHEMDALLRGSDVGLLLMNFPSEAFNNKTFSYMASGLPIISGATGDLHELINEYGVGVNVTGGNVDQLADAIDLLASDDQERARMTTQMRALFDSRFDQKGNYAAYADHIEAMVAKKSARAV</sequence>
<accession>A0A2D2AT04</accession>
<reference evidence="5 6" key="1">
    <citation type="submission" date="2017-10" db="EMBL/GenBank/DDBJ databases">
        <title>Genome sequence of Caulobacter mirabilis FWC38.</title>
        <authorList>
            <person name="Fiebig A."/>
            <person name="Crosson S."/>
        </authorList>
    </citation>
    <scope>NUCLEOTIDE SEQUENCE [LARGE SCALE GENOMIC DNA]</scope>
    <source>
        <strain evidence="5 6">FWC 38</strain>
    </source>
</reference>
<dbReference type="SUPFAM" id="SSF53756">
    <property type="entry name" value="UDP-Glycosyltransferase/glycogen phosphorylase"/>
    <property type="match status" value="1"/>
</dbReference>
<evidence type="ECO:0000259" key="4">
    <source>
        <dbReference type="Pfam" id="PF13579"/>
    </source>
</evidence>
<keyword evidence="6" id="KW-1185">Reference proteome</keyword>
<evidence type="ECO:0000259" key="3">
    <source>
        <dbReference type="Pfam" id="PF00534"/>
    </source>
</evidence>
<dbReference type="AlphaFoldDB" id="A0A2D2AT04"/>
<dbReference type="Proteomes" id="UP000228945">
    <property type="component" value="Chromosome"/>
</dbReference>
<dbReference type="EMBL" id="CP024201">
    <property type="protein sequence ID" value="ATQ41142.1"/>
    <property type="molecule type" value="Genomic_DNA"/>
</dbReference>
<dbReference type="Gene3D" id="3.40.50.2000">
    <property type="entry name" value="Glycogen Phosphorylase B"/>
    <property type="match status" value="2"/>
</dbReference>
<dbReference type="InterPro" id="IPR028098">
    <property type="entry name" value="Glyco_trans_4-like_N"/>
</dbReference>
<dbReference type="InterPro" id="IPR001296">
    <property type="entry name" value="Glyco_trans_1"/>
</dbReference>
<dbReference type="RefSeq" id="WP_099620399.1">
    <property type="nucleotide sequence ID" value="NZ_CP024201.1"/>
</dbReference>
<dbReference type="Pfam" id="PF13579">
    <property type="entry name" value="Glyco_trans_4_4"/>
    <property type="match status" value="1"/>
</dbReference>
<evidence type="ECO:0000256" key="2">
    <source>
        <dbReference type="ARBA" id="ARBA00022679"/>
    </source>
</evidence>
<organism evidence="5 6">
    <name type="scientific">Caulobacter mirabilis</name>
    <dbReference type="NCBI Taxonomy" id="69666"/>
    <lineage>
        <taxon>Bacteria</taxon>
        <taxon>Pseudomonadati</taxon>
        <taxon>Pseudomonadota</taxon>
        <taxon>Alphaproteobacteria</taxon>
        <taxon>Caulobacterales</taxon>
        <taxon>Caulobacteraceae</taxon>
        <taxon>Caulobacter</taxon>
    </lineage>
</organism>
<gene>
    <name evidence="5" type="ORF">CSW64_01310</name>
</gene>
<proteinExistence type="predicted"/>
<evidence type="ECO:0008006" key="7">
    <source>
        <dbReference type="Google" id="ProtNLM"/>
    </source>
</evidence>
<feature type="domain" description="Glycosyl transferase family 1" evidence="3">
    <location>
        <begin position="228"/>
        <end position="392"/>
    </location>
</feature>
<evidence type="ECO:0000313" key="5">
    <source>
        <dbReference type="EMBL" id="ATQ41142.1"/>
    </source>
</evidence>
<keyword evidence="2" id="KW-0808">Transferase</keyword>
<protein>
    <recommendedName>
        <fullName evidence="7">Glycosyltransferase WbuB</fullName>
    </recommendedName>
</protein>
<feature type="domain" description="Glycosyltransferase subfamily 4-like N-terminal" evidence="4">
    <location>
        <begin position="17"/>
        <end position="188"/>
    </location>
</feature>
<dbReference type="Pfam" id="PF00534">
    <property type="entry name" value="Glycos_transf_1"/>
    <property type="match status" value="1"/>
</dbReference>
<dbReference type="PANTHER" id="PTHR12526:SF510">
    <property type="entry name" value="D-INOSITOL 3-PHOSPHATE GLYCOSYLTRANSFERASE"/>
    <property type="match status" value="1"/>
</dbReference>
<dbReference type="GO" id="GO:0016757">
    <property type="term" value="F:glycosyltransferase activity"/>
    <property type="evidence" value="ECO:0007669"/>
    <property type="project" value="UniProtKB-KW"/>
</dbReference>
<evidence type="ECO:0000256" key="1">
    <source>
        <dbReference type="ARBA" id="ARBA00022676"/>
    </source>
</evidence>
<dbReference type="PANTHER" id="PTHR12526">
    <property type="entry name" value="GLYCOSYLTRANSFERASE"/>
    <property type="match status" value="1"/>
</dbReference>
<dbReference type="KEGG" id="cmb:CSW64_01310"/>
<dbReference type="OrthoDB" id="7631961at2"/>
<dbReference type="CDD" id="cd03794">
    <property type="entry name" value="GT4_WbuB-like"/>
    <property type="match status" value="1"/>
</dbReference>